<evidence type="ECO:0000313" key="1">
    <source>
        <dbReference type="EMBL" id="MFC7391357.1"/>
    </source>
</evidence>
<dbReference type="RefSeq" id="WP_214791212.1">
    <property type="nucleotide sequence ID" value="NZ_JANIEL010000038.1"/>
</dbReference>
<dbReference type="Proteomes" id="UP001596439">
    <property type="component" value="Unassembled WGS sequence"/>
</dbReference>
<proteinExistence type="predicted"/>
<sequence length="246" mass="28415">MSYTREEKMRALSRCKNCLTQARAPKIGERVVARTYTSQSISHLNTYTVKDVRWGQIQVENDENELKWVAADVFFFEDDIPEAFASIARGEIRRRSRGSREYTRVNVTSKMQTVEVMLYVDEFEFKISHERSSLEIRHNLDDGTNFFAELPSFSYTTKMLDALASYVIFDDDLNASSDIKLTIQLPLERYATSDALANAILQGKKTILDSLPDALHELESVIDPDDIYNIERFTNLKQNIPTFIRF</sequence>
<keyword evidence="2" id="KW-1185">Reference proteome</keyword>
<reference evidence="2" key="1">
    <citation type="journal article" date="2019" name="Int. J. Syst. Evol. Microbiol.">
        <title>The Global Catalogue of Microorganisms (GCM) 10K type strain sequencing project: providing services to taxonomists for standard genome sequencing and annotation.</title>
        <authorList>
            <consortium name="The Broad Institute Genomics Platform"/>
            <consortium name="The Broad Institute Genome Sequencing Center for Infectious Disease"/>
            <person name="Wu L."/>
            <person name="Ma J."/>
        </authorList>
    </citation>
    <scope>NUCLEOTIDE SEQUENCE [LARGE SCALE GENOMIC DNA]</scope>
    <source>
        <strain evidence="2">CCUG 55590</strain>
    </source>
</reference>
<comment type="caution">
    <text evidence="1">The sequence shown here is derived from an EMBL/GenBank/DDBJ whole genome shotgun (WGS) entry which is preliminary data.</text>
</comment>
<accession>A0ABW2PS00</accession>
<protein>
    <submittedName>
        <fullName evidence="1">Uncharacterized protein</fullName>
    </submittedName>
</protein>
<name>A0ABW2PS00_9BACL</name>
<dbReference type="EMBL" id="JBHTCE010000007">
    <property type="protein sequence ID" value="MFC7391357.1"/>
    <property type="molecule type" value="Genomic_DNA"/>
</dbReference>
<evidence type="ECO:0000313" key="2">
    <source>
        <dbReference type="Proteomes" id="UP001596439"/>
    </source>
</evidence>
<gene>
    <name evidence="1" type="ORF">ACFQO8_14565</name>
</gene>
<organism evidence="1 2">
    <name type="scientific">Exiguobacterium aestuarii</name>
    <dbReference type="NCBI Taxonomy" id="273527"/>
    <lineage>
        <taxon>Bacteria</taxon>
        <taxon>Bacillati</taxon>
        <taxon>Bacillota</taxon>
        <taxon>Bacilli</taxon>
        <taxon>Bacillales</taxon>
        <taxon>Bacillales Family XII. Incertae Sedis</taxon>
        <taxon>Exiguobacterium</taxon>
    </lineage>
</organism>